<evidence type="ECO:0000313" key="13">
    <source>
        <dbReference type="Proteomes" id="UP000310066"/>
    </source>
</evidence>
<name>A0A4U0U4V6_9PEZI</name>
<dbReference type="PANTHER" id="PTHR44329:SF291">
    <property type="entry name" value="PROTEIN KINASE DOMAIN-CONTAINING PROTEIN"/>
    <property type="match status" value="1"/>
</dbReference>
<dbReference type="AlphaFoldDB" id="A0A4U0U4V6"/>
<feature type="domain" description="Protein kinase" evidence="11">
    <location>
        <begin position="31"/>
        <end position="279"/>
    </location>
</feature>
<feature type="region of interest" description="Disordered" evidence="10">
    <location>
        <begin position="1"/>
        <end position="22"/>
    </location>
</feature>
<evidence type="ECO:0000256" key="6">
    <source>
        <dbReference type="ARBA" id="ARBA00030980"/>
    </source>
</evidence>
<protein>
    <recommendedName>
        <fullName evidence="5">EKC/KEOPS complex subunit BUD32</fullName>
        <ecNumber evidence="3">2.7.11.1</ecNumber>
    </recommendedName>
    <alternativeName>
        <fullName evidence="6 7">Atypical Serine/threonine protein kinase BUD32</fullName>
    </alternativeName>
    <alternativeName>
        <fullName evidence="4">EKC/KEOPS complex subunit bud32</fullName>
    </alternativeName>
</protein>
<dbReference type="PANTHER" id="PTHR44329">
    <property type="entry name" value="SERINE/THREONINE-PROTEIN KINASE TNNI3K-RELATED"/>
    <property type="match status" value="1"/>
</dbReference>
<dbReference type="InterPro" id="IPR000719">
    <property type="entry name" value="Prot_kinase_dom"/>
</dbReference>
<organism evidence="12 13">
    <name type="scientific">Friedmanniomyces endolithicus</name>
    <dbReference type="NCBI Taxonomy" id="329885"/>
    <lineage>
        <taxon>Eukaryota</taxon>
        <taxon>Fungi</taxon>
        <taxon>Dikarya</taxon>
        <taxon>Ascomycota</taxon>
        <taxon>Pezizomycotina</taxon>
        <taxon>Dothideomycetes</taxon>
        <taxon>Dothideomycetidae</taxon>
        <taxon>Mycosphaerellales</taxon>
        <taxon>Teratosphaeriaceae</taxon>
        <taxon>Friedmanniomyces</taxon>
    </lineage>
</organism>
<comment type="subunit">
    <text evidence="2">Component of the EKC/KEOPS complex composed of at least BUD32, CGI121, GON7, KAE1 and PCC1; the whole complex dimerizes.</text>
</comment>
<dbReference type="InterPro" id="IPR051681">
    <property type="entry name" value="Ser/Thr_Kinases-Pseudokinases"/>
</dbReference>
<dbReference type="PROSITE" id="PS50011">
    <property type="entry name" value="PROTEIN_KINASE_DOM"/>
    <property type="match status" value="1"/>
</dbReference>
<evidence type="ECO:0000259" key="11">
    <source>
        <dbReference type="PROSITE" id="PS50011"/>
    </source>
</evidence>
<dbReference type="STRING" id="329885.A0A4U0U4V6"/>
<dbReference type="Gene3D" id="1.10.510.10">
    <property type="entry name" value="Transferase(Phosphotransferase) domain 1"/>
    <property type="match status" value="1"/>
</dbReference>
<comment type="catalytic activity">
    <reaction evidence="8">
        <text>L-threonyl-[protein] + ATP = O-phospho-L-threonyl-[protein] + ADP + H(+)</text>
        <dbReference type="Rhea" id="RHEA:46608"/>
        <dbReference type="Rhea" id="RHEA-COMP:11060"/>
        <dbReference type="Rhea" id="RHEA-COMP:11605"/>
        <dbReference type="ChEBI" id="CHEBI:15378"/>
        <dbReference type="ChEBI" id="CHEBI:30013"/>
        <dbReference type="ChEBI" id="CHEBI:30616"/>
        <dbReference type="ChEBI" id="CHEBI:61977"/>
        <dbReference type="ChEBI" id="CHEBI:456216"/>
        <dbReference type="EC" id="2.7.11.1"/>
    </reaction>
</comment>
<evidence type="ECO:0000256" key="3">
    <source>
        <dbReference type="ARBA" id="ARBA00012513"/>
    </source>
</evidence>
<evidence type="ECO:0000256" key="9">
    <source>
        <dbReference type="ARBA" id="ARBA00048679"/>
    </source>
</evidence>
<gene>
    <name evidence="12" type="ORF">B0A54_15043</name>
</gene>
<dbReference type="PROSITE" id="PS00109">
    <property type="entry name" value="PROTEIN_KINASE_TYR"/>
    <property type="match status" value="1"/>
</dbReference>
<proteinExistence type="predicted"/>
<accession>A0A4U0U4V6</accession>
<sequence length="279" mass="31680">MTEPEIEATRPTSGDSKPPVGPDIDYYTERWAKGEYVDGGVSGVVELLPNGYIVKSPWNGWWEEEECREDMAREARAYQRLLEYFGAHERFVRIVSHDETDYSITMEYMVNGTLRAYVEVHNDHISQDQRHQWILAMAEGMEMLHAASVVHCDFSPRNMLLDGDLELKVTDFGCVSMDGSDSSAGGSVRFYPPRALSRERFDVDDDVFALGSSIYEVSTGKPPYADLQTVPTRNLYSLQQVSDLVGLDMSDIIRDCWLLRAQSAREIHQRILAVVRARS</sequence>
<evidence type="ECO:0000256" key="4">
    <source>
        <dbReference type="ARBA" id="ARBA00013948"/>
    </source>
</evidence>
<dbReference type="GO" id="GO:0004674">
    <property type="term" value="F:protein serine/threonine kinase activity"/>
    <property type="evidence" value="ECO:0007669"/>
    <property type="project" value="UniProtKB-EC"/>
</dbReference>
<reference evidence="12 13" key="1">
    <citation type="submission" date="2017-03" db="EMBL/GenBank/DDBJ databases">
        <title>Genomes of endolithic fungi from Antarctica.</title>
        <authorList>
            <person name="Coleine C."/>
            <person name="Masonjones S."/>
            <person name="Stajich J.E."/>
        </authorList>
    </citation>
    <scope>NUCLEOTIDE SEQUENCE [LARGE SCALE GENOMIC DNA]</scope>
    <source>
        <strain evidence="12 13">CCFEE 5311</strain>
    </source>
</reference>
<dbReference type="InterPro" id="IPR008266">
    <property type="entry name" value="Tyr_kinase_AS"/>
</dbReference>
<dbReference type="InterPro" id="IPR011009">
    <property type="entry name" value="Kinase-like_dom_sf"/>
</dbReference>
<evidence type="ECO:0000256" key="2">
    <source>
        <dbReference type="ARBA" id="ARBA00011534"/>
    </source>
</evidence>
<dbReference type="SUPFAM" id="SSF56112">
    <property type="entry name" value="Protein kinase-like (PK-like)"/>
    <property type="match status" value="1"/>
</dbReference>
<comment type="function">
    <text evidence="1">Component of the EKC/KEOPS complex that is required for the formation of a threonylcarbamoyl group on adenosine at position 37 (t(6)A37) in tRNAs that read codons beginning with adenine. The complex is probably involved in the transfer of the threonylcarbamoyl moiety of threonylcarbamoyl-AMP (TC-AMP) to the N6 group of A37. BUD32 has ATPase activity in the context of the EKC/KEOPS complex and likely plays a supporting role to the catalytic subunit KAE1. The EKC/KEOPS complex also promotes both telomere uncapping and telomere elongation. The complex is required for efficient recruitment of transcriptional coactivators.</text>
</comment>
<dbReference type="Pfam" id="PF00069">
    <property type="entry name" value="Pkinase"/>
    <property type="match status" value="1"/>
</dbReference>
<dbReference type="EMBL" id="NAJP01000106">
    <property type="protein sequence ID" value="TKA29917.1"/>
    <property type="molecule type" value="Genomic_DNA"/>
</dbReference>
<dbReference type="GO" id="GO:0005524">
    <property type="term" value="F:ATP binding"/>
    <property type="evidence" value="ECO:0007669"/>
    <property type="project" value="InterPro"/>
</dbReference>
<evidence type="ECO:0000313" key="12">
    <source>
        <dbReference type="EMBL" id="TKA29917.1"/>
    </source>
</evidence>
<dbReference type="Proteomes" id="UP000310066">
    <property type="component" value="Unassembled WGS sequence"/>
</dbReference>
<evidence type="ECO:0000256" key="10">
    <source>
        <dbReference type="SAM" id="MobiDB-lite"/>
    </source>
</evidence>
<evidence type="ECO:0000256" key="1">
    <source>
        <dbReference type="ARBA" id="ARBA00003747"/>
    </source>
</evidence>
<evidence type="ECO:0000256" key="5">
    <source>
        <dbReference type="ARBA" id="ARBA00019973"/>
    </source>
</evidence>
<dbReference type="OrthoDB" id="1668230at2759"/>
<evidence type="ECO:0000256" key="7">
    <source>
        <dbReference type="ARBA" id="ARBA00033194"/>
    </source>
</evidence>
<evidence type="ECO:0000256" key="8">
    <source>
        <dbReference type="ARBA" id="ARBA00047899"/>
    </source>
</evidence>
<dbReference type="EC" id="2.7.11.1" evidence="3"/>
<comment type="catalytic activity">
    <reaction evidence="9">
        <text>L-seryl-[protein] + ATP = O-phospho-L-seryl-[protein] + ADP + H(+)</text>
        <dbReference type="Rhea" id="RHEA:17989"/>
        <dbReference type="Rhea" id="RHEA-COMP:9863"/>
        <dbReference type="Rhea" id="RHEA-COMP:11604"/>
        <dbReference type="ChEBI" id="CHEBI:15378"/>
        <dbReference type="ChEBI" id="CHEBI:29999"/>
        <dbReference type="ChEBI" id="CHEBI:30616"/>
        <dbReference type="ChEBI" id="CHEBI:83421"/>
        <dbReference type="ChEBI" id="CHEBI:456216"/>
        <dbReference type="EC" id="2.7.11.1"/>
    </reaction>
</comment>
<comment type="caution">
    <text evidence="12">The sequence shown here is derived from an EMBL/GenBank/DDBJ whole genome shotgun (WGS) entry which is preliminary data.</text>
</comment>